<name>A0ABP4WYF8_9ACTN</name>
<evidence type="ECO:0000256" key="1">
    <source>
        <dbReference type="ARBA" id="ARBA00023015"/>
    </source>
</evidence>
<protein>
    <submittedName>
        <fullName evidence="5">LacI family DNA-binding transcriptional regulator</fullName>
    </submittedName>
</protein>
<dbReference type="SUPFAM" id="SSF47413">
    <property type="entry name" value="lambda repressor-like DNA-binding domains"/>
    <property type="match status" value="1"/>
</dbReference>
<dbReference type="PANTHER" id="PTHR30146">
    <property type="entry name" value="LACI-RELATED TRANSCRIPTIONAL REPRESSOR"/>
    <property type="match status" value="1"/>
</dbReference>
<reference evidence="6" key="1">
    <citation type="journal article" date="2019" name="Int. J. Syst. Evol. Microbiol.">
        <title>The Global Catalogue of Microorganisms (GCM) 10K type strain sequencing project: providing services to taxonomists for standard genome sequencing and annotation.</title>
        <authorList>
            <consortium name="The Broad Institute Genomics Platform"/>
            <consortium name="The Broad Institute Genome Sequencing Center for Infectious Disease"/>
            <person name="Wu L."/>
            <person name="Ma J."/>
        </authorList>
    </citation>
    <scope>NUCLEOTIDE SEQUENCE [LARGE SCALE GENOMIC DNA]</scope>
    <source>
        <strain evidence="6">JCM 13249</strain>
    </source>
</reference>
<dbReference type="CDD" id="cd01392">
    <property type="entry name" value="HTH_LacI"/>
    <property type="match status" value="1"/>
</dbReference>
<dbReference type="InterPro" id="IPR028082">
    <property type="entry name" value="Peripla_BP_I"/>
</dbReference>
<evidence type="ECO:0000256" key="3">
    <source>
        <dbReference type="ARBA" id="ARBA00023163"/>
    </source>
</evidence>
<dbReference type="GO" id="GO:0003677">
    <property type="term" value="F:DNA binding"/>
    <property type="evidence" value="ECO:0007669"/>
    <property type="project" value="UniProtKB-KW"/>
</dbReference>
<keyword evidence="2 5" id="KW-0238">DNA-binding</keyword>
<evidence type="ECO:0000313" key="6">
    <source>
        <dbReference type="Proteomes" id="UP001500655"/>
    </source>
</evidence>
<accession>A0ABP4WYF8</accession>
<dbReference type="SUPFAM" id="SSF53822">
    <property type="entry name" value="Periplasmic binding protein-like I"/>
    <property type="match status" value="1"/>
</dbReference>
<keyword evidence="3" id="KW-0804">Transcription</keyword>
<dbReference type="Gene3D" id="3.40.50.2300">
    <property type="match status" value="2"/>
</dbReference>
<keyword evidence="1" id="KW-0805">Transcription regulation</keyword>
<dbReference type="PANTHER" id="PTHR30146:SF153">
    <property type="entry name" value="LACTOSE OPERON REPRESSOR"/>
    <property type="match status" value="1"/>
</dbReference>
<dbReference type="CDD" id="cd06296">
    <property type="entry name" value="PBP1_CatR-like"/>
    <property type="match status" value="1"/>
</dbReference>
<proteinExistence type="predicted"/>
<evidence type="ECO:0000259" key="4">
    <source>
        <dbReference type="PROSITE" id="PS50932"/>
    </source>
</evidence>
<sequence length="344" mass="36578">MPGKATRGRRATMAEIAAAAGVSVPTVSKVVNGRPDVAPATRHTIEELLRTHGYRPPRGRQNSNVGLIDLVFVDLGSPWAMEILAGVEEVAYRAGSAVVVSAVHGRHRTRPDERWLQNLAARRSDGVLLVLSELSPGQQARLEELDVPVVIVDPAGTPAPGIPAVGATNWAGGLAATEHLIGLGHRKVAVIGGPTDVLCSRARVDGYRAAMGAAGLSVPPGYVRFGDFLSPTGYRETMSLLDLPDPPTGIFVCADQMALGAYEALYERGMRVPDHMSIVGFDDLDEARWAVPPLTTVRQPLTEMAGMATRMLFSLISGEELDTTRVELATPLVVRASTARNTTA</sequence>
<dbReference type="PROSITE" id="PS50932">
    <property type="entry name" value="HTH_LACI_2"/>
    <property type="match status" value="1"/>
</dbReference>
<comment type="caution">
    <text evidence="5">The sequence shown here is derived from an EMBL/GenBank/DDBJ whole genome shotgun (WGS) entry which is preliminary data.</text>
</comment>
<evidence type="ECO:0000313" key="5">
    <source>
        <dbReference type="EMBL" id="GAA1763483.1"/>
    </source>
</evidence>
<dbReference type="InterPro" id="IPR000843">
    <property type="entry name" value="HTH_LacI"/>
</dbReference>
<organism evidence="5 6">
    <name type="scientific">Luedemannella helvata</name>
    <dbReference type="NCBI Taxonomy" id="349315"/>
    <lineage>
        <taxon>Bacteria</taxon>
        <taxon>Bacillati</taxon>
        <taxon>Actinomycetota</taxon>
        <taxon>Actinomycetes</taxon>
        <taxon>Micromonosporales</taxon>
        <taxon>Micromonosporaceae</taxon>
        <taxon>Luedemannella</taxon>
    </lineage>
</organism>
<keyword evidence="6" id="KW-1185">Reference proteome</keyword>
<dbReference type="SMART" id="SM00354">
    <property type="entry name" value="HTH_LACI"/>
    <property type="match status" value="1"/>
</dbReference>
<dbReference type="EMBL" id="BAAALS010000019">
    <property type="protein sequence ID" value="GAA1763483.1"/>
    <property type="molecule type" value="Genomic_DNA"/>
</dbReference>
<dbReference type="Pfam" id="PF13377">
    <property type="entry name" value="Peripla_BP_3"/>
    <property type="match status" value="1"/>
</dbReference>
<dbReference type="InterPro" id="IPR010982">
    <property type="entry name" value="Lambda_DNA-bd_dom_sf"/>
</dbReference>
<evidence type="ECO:0000256" key="2">
    <source>
        <dbReference type="ARBA" id="ARBA00023125"/>
    </source>
</evidence>
<dbReference type="Gene3D" id="1.10.260.40">
    <property type="entry name" value="lambda repressor-like DNA-binding domains"/>
    <property type="match status" value="1"/>
</dbReference>
<feature type="domain" description="HTH lacI-type" evidence="4">
    <location>
        <begin position="11"/>
        <end position="65"/>
    </location>
</feature>
<dbReference type="InterPro" id="IPR046335">
    <property type="entry name" value="LacI/GalR-like_sensor"/>
</dbReference>
<gene>
    <name evidence="5" type="ORF">GCM10009681_38160</name>
</gene>
<dbReference type="PROSITE" id="PS00356">
    <property type="entry name" value="HTH_LACI_1"/>
    <property type="match status" value="1"/>
</dbReference>
<dbReference type="Proteomes" id="UP001500655">
    <property type="component" value="Unassembled WGS sequence"/>
</dbReference>
<dbReference type="Pfam" id="PF00356">
    <property type="entry name" value="LacI"/>
    <property type="match status" value="1"/>
</dbReference>